<dbReference type="SUPFAM" id="SSF56784">
    <property type="entry name" value="HAD-like"/>
    <property type="match status" value="1"/>
</dbReference>
<comment type="caution">
    <text evidence="1">The sequence shown here is derived from an EMBL/GenBank/DDBJ whole genome shotgun (WGS) entry which is preliminary data.</text>
</comment>
<sequence length="103" mass="12068">NEEMRDLIEHNFKLQNIVCGDDYAIIDKGKYGFIKDKISIKPKDCLVFEDSFLGASSAKAFDFNVVWIQNQRLKAFYDKEYSHLYDNFAIVSSFSEYFSEIIK</sequence>
<reference evidence="1 2" key="1">
    <citation type="submission" date="2021-06" db="EMBL/GenBank/DDBJ databases">
        <authorList>
            <person name="Kallberg Y."/>
            <person name="Tangrot J."/>
            <person name="Rosling A."/>
        </authorList>
    </citation>
    <scope>NUCLEOTIDE SEQUENCE [LARGE SCALE GENOMIC DNA]</scope>
    <source>
        <strain evidence="1 2">120-4 pot B 10/14</strain>
    </source>
</reference>
<evidence type="ECO:0000313" key="1">
    <source>
        <dbReference type="EMBL" id="CAG8848330.1"/>
    </source>
</evidence>
<evidence type="ECO:0000313" key="2">
    <source>
        <dbReference type="Proteomes" id="UP000789901"/>
    </source>
</evidence>
<accession>A0ABN7X542</accession>
<name>A0ABN7X542_GIGMA</name>
<gene>
    <name evidence="1" type="ORF">GMARGA_LOCUS39129</name>
</gene>
<proteinExistence type="predicted"/>
<keyword evidence="2" id="KW-1185">Reference proteome</keyword>
<dbReference type="InterPro" id="IPR036412">
    <property type="entry name" value="HAD-like_sf"/>
</dbReference>
<dbReference type="InterPro" id="IPR023214">
    <property type="entry name" value="HAD_sf"/>
</dbReference>
<dbReference type="EMBL" id="CAJVQB010091541">
    <property type="protein sequence ID" value="CAG8848330.1"/>
    <property type="molecule type" value="Genomic_DNA"/>
</dbReference>
<feature type="non-terminal residue" evidence="1">
    <location>
        <position position="1"/>
    </location>
</feature>
<dbReference type="Gene3D" id="3.40.50.1000">
    <property type="entry name" value="HAD superfamily/HAD-like"/>
    <property type="match status" value="1"/>
</dbReference>
<organism evidence="1 2">
    <name type="scientific">Gigaspora margarita</name>
    <dbReference type="NCBI Taxonomy" id="4874"/>
    <lineage>
        <taxon>Eukaryota</taxon>
        <taxon>Fungi</taxon>
        <taxon>Fungi incertae sedis</taxon>
        <taxon>Mucoromycota</taxon>
        <taxon>Glomeromycotina</taxon>
        <taxon>Glomeromycetes</taxon>
        <taxon>Diversisporales</taxon>
        <taxon>Gigasporaceae</taxon>
        <taxon>Gigaspora</taxon>
    </lineage>
</organism>
<dbReference type="Proteomes" id="UP000789901">
    <property type="component" value="Unassembled WGS sequence"/>
</dbReference>
<protein>
    <submittedName>
        <fullName evidence="1">17853_t:CDS:1</fullName>
    </submittedName>
</protein>